<evidence type="ECO:0000313" key="2">
    <source>
        <dbReference type="Proteomes" id="UP000887116"/>
    </source>
</evidence>
<dbReference type="AlphaFoldDB" id="A0A8X6LI14"/>
<dbReference type="OrthoDB" id="445936at2759"/>
<dbReference type="InterPro" id="IPR036085">
    <property type="entry name" value="PAZ_dom_sf"/>
</dbReference>
<dbReference type="SUPFAM" id="SSF101690">
    <property type="entry name" value="PAZ domain"/>
    <property type="match status" value="1"/>
</dbReference>
<reference evidence="1" key="1">
    <citation type="submission" date="2020-07" db="EMBL/GenBank/DDBJ databases">
        <title>Multicomponent nature underlies the extraordinary mechanical properties of spider dragline silk.</title>
        <authorList>
            <person name="Kono N."/>
            <person name="Nakamura H."/>
            <person name="Mori M."/>
            <person name="Yoshida Y."/>
            <person name="Ohtoshi R."/>
            <person name="Malay A.D."/>
            <person name="Moran D.A.P."/>
            <person name="Tomita M."/>
            <person name="Numata K."/>
            <person name="Arakawa K."/>
        </authorList>
    </citation>
    <scope>NUCLEOTIDE SEQUENCE</scope>
</reference>
<gene>
    <name evidence="1" type="ORF">TNCT_211001</name>
</gene>
<dbReference type="Proteomes" id="UP000887116">
    <property type="component" value="Unassembled WGS sequence"/>
</dbReference>
<sequence length="160" mass="18522">MKDPQPMPTIKFNTASQCRTLLYPCRDADPKKETRGGAYVSKTVYLILELCCMAGTTDCTRADSMMMREMSNRTQTHHLSARGRKTSKKNSHWNFSKKHLHSYFQFQSTIGNEVNKENYDLKKKQKPSSPTPLRAQRLNMRRCATIANDNTPRNEIQNYL</sequence>
<proteinExistence type="predicted"/>
<organism evidence="1 2">
    <name type="scientific">Trichonephila clavata</name>
    <name type="common">Joro spider</name>
    <name type="synonym">Nephila clavata</name>
    <dbReference type="NCBI Taxonomy" id="2740835"/>
    <lineage>
        <taxon>Eukaryota</taxon>
        <taxon>Metazoa</taxon>
        <taxon>Ecdysozoa</taxon>
        <taxon>Arthropoda</taxon>
        <taxon>Chelicerata</taxon>
        <taxon>Arachnida</taxon>
        <taxon>Araneae</taxon>
        <taxon>Araneomorphae</taxon>
        <taxon>Entelegynae</taxon>
        <taxon>Araneoidea</taxon>
        <taxon>Nephilidae</taxon>
        <taxon>Trichonephila</taxon>
    </lineage>
</organism>
<dbReference type="EMBL" id="BMAO01016501">
    <property type="protein sequence ID" value="GFR09102.1"/>
    <property type="molecule type" value="Genomic_DNA"/>
</dbReference>
<protein>
    <submittedName>
        <fullName evidence="1">Uncharacterized protein</fullName>
    </submittedName>
</protein>
<comment type="caution">
    <text evidence="1">The sequence shown here is derived from an EMBL/GenBank/DDBJ whole genome shotgun (WGS) entry which is preliminary data.</text>
</comment>
<accession>A0A8X6LI14</accession>
<name>A0A8X6LI14_TRICU</name>
<evidence type="ECO:0000313" key="1">
    <source>
        <dbReference type="EMBL" id="GFR09102.1"/>
    </source>
</evidence>
<keyword evidence="2" id="KW-1185">Reference proteome</keyword>